<gene>
    <name evidence="11" type="ORF">PHYEVI_LOCUS2302</name>
</gene>
<keyword evidence="7 10" id="KW-0443">Lipid metabolism</keyword>
<evidence type="ECO:0000256" key="8">
    <source>
        <dbReference type="ARBA" id="ARBA00023136"/>
    </source>
</evidence>
<dbReference type="GO" id="GO:0030148">
    <property type="term" value="P:sphingolipid biosynthetic process"/>
    <property type="evidence" value="ECO:0007669"/>
    <property type="project" value="TreeGrafter"/>
</dbReference>
<keyword evidence="8 10" id="KW-0472">Membrane</keyword>
<comment type="catalytic activity">
    <reaction evidence="10">
        <text>a very-long-chain acyl-CoA + malonyl-CoA + H(+) = a very-long-chain 3-oxoacyl-CoA + CO2 + CoA</text>
        <dbReference type="Rhea" id="RHEA:32727"/>
        <dbReference type="ChEBI" id="CHEBI:15378"/>
        <dbReference type="ChEBI" id="CHEBI:16526"/>
        <dbReference type="ChEBI" id="CHEBI:57287"/>
        <dbReference type="ChEBI" id="CHEBI:57384"/>
        <dbReference type="ChEBI" id="CHEBI:90725"/>
        <dbReference type="ChEBI" id="CHEBI:90736"/>
        <dbReference type="EC" id="2.3.1.199"/>
    </reaction>
</comment>
<dbReference type="EMBL" id="OU900104">
    <property type="protein sequence ID" value="CAG9855867.1"/>
    <property type="molecule type" value="Genomic_DNA"/>
</dbReference>
<comment type="similarity">
    <text evidence="10">Belongs to the ELO family.</text>
</comment>
<keyword evidence="6 10" id="KW-1133">Transmembrane helix</keyword>
<dbReference type="GO" id="GO:0042761">
    <property type="term" value="P:very long-chain fatty acid biosynthetic process"/>
    <property type="evidence" value="ECO:0007669"/>
    <property type="project" value="TreeGrafter"/>
</dbReference>
<dbReference type="OrthoDB" id="434092at2759"/>
<feature type="transmembrane region" description="Helical" evidence="10">
    <location>
        <begin position="20"/>
        <end position="49"/>
    </location>
</feature>
<evidence type="ECO:0000313" key="11">
    <source>
        <dbReference type="EMBL" id="CAG9855867.1"/>
    </source>
</evidence>
<keyword evidence="4 10" id="KW-0812">Transmembrane</keyword>
<protein>
    <recommendedName>
        <fullName evidence="10">Elongation of very long chain fatty acids protein</fullName>
        <ecNumber evidence="10">2.3.1.199</ecNumber>
    </recommendedName>
    <alternativeName>
        <fullName evidence="10">Very-long-chain 3-oxoacyl-CoA synthase</fullName>
    </alternativeName>
</protein>
<dbReference type="PANTHER" id="PTHR11157">
    <property type="entry name" value="FATTY ACID ACYL TRANSFERASE-RELATED"/>
    <property type="match status" value="1"/>
</dbReference>
<keyword evidence="5 10" id="KW-0276">Fatty acid metabolism</keyword>
<dbReference type="GO" id="GO:0034626">
    <property type="term" value="P:fatty acid elongation, polyunsaturated fatty acid"/>
    <property type="evidence" value="ECO:0007669"/>
    <property type="project" value="TreeGrafter"/>
</dbReference>
<evidence type="ECO:0000256" key="3">
    <source>
        <dbReference type="ARBA" id="ARBA00022679"/>
    </source>
</evidence>
<comment type="subcellular location">
    <subcellularLocation>
        <location evidence="1">Membrane</location>
        <topology evidence="1">Multi-pass membrane protein</topology>
    </subcellularLocation>
</comment>
<keyword evidence="12" id="KW-1185">Reference proteome</keyword>
<evidence type="ECO:0000256" key="10">
    <source>
        <dbReference type="RuleBase" id="RU361115"/>
    </source>
</evidence>
<dbReference type="GO" id="GO:0019367">
    <property type="term" value="P:fatty acid elongation, saturated fatty acid"/>
    <property type="evidence" value="ECO:0007669"/>
    <property type="project" value="TreeGrafter"/>
</dbReference>
<keyword evidence="9 10" id="KW-0275">Fatty acid biosynthesis</keyword>
<dbReference type="EC" id="2.3.1.199" evidence="10"/>
<evidence type="ECO:0000256" key="2">
    <source>
        <dbReference type="ARBA" id="ARBA00022516"/>
    </source>
</evidence>
<name>A0A9N9XNG9_PHYSR</name>
<dbReference type="AlphaFoldDB" id="A0A9N9XNG9"/>
<keyword evidence="2 10" id="KW-0444">Lipid biosynthesis</keyword>
<dbReference type="GO" id="GO:0009922">
    <property type="term" value="F:fatty acid elongase activity"/>
    <property type="evidence" value="ECO:0007669"/>
    <property type="project" value="UniProtKB-EC"/>
</dbReference>
<evidence type="ECO:0000256" key="9">
    <source>
        <dbReference type="ARBA" id="ARBA00023160"/>
    </source>
</evidence>
<evidence type="ECO:0000256" key="5">
    <source>
        <dbReference type="ARBA" id="ARBA00022832"/>
    </source>
</evidence>
<evidence type="ECO:0000256" key="6">
    <source>
        <dbReference type="ARBA" id="ARBA00022989"/>
    </source>
</evidence>
<reference evidence="11" key="1">
    <citation type="submission" date="2022-01" db="EMBL/GenBank/DDBJ databases">
        <authorList>
            <person name="King R."/>
        </authorList>
    </citation>
    <scope>NUCLEOTIDE SEQUENCE</scope>
</reference>
<evidence type="ECO:0000256" key="4">
    <source>
        <dbReference type="ARBA" id="ARBA00022692"/>
    </source>
</evidence>
<dbReference type="PANTHER" id="PTHR11157:SF69">
    <property type="entry name" value="ELONGATION OF VERY LONG CHAIN FATTY ACIDS PROTEIN 7"/>
    <property type="match status" value="1"/>
</dbReference>
<keyword evidence="3 10" id="KW-0808">Transferase</keyword>
<proteinExistence type="inferred from homology"/>
<dbReference type="InterPro" id="IPR002076">
    <property type="entry name" value="ELO_fam"/>
</dbReference>
<feature type="transmembrane region" description="Helical" evidence="10">
    <location>
        <begin position="163"/>
        <end position="183"/>
    </location>
</feature>
<dbReference type="Proteomes" id="UP001153712">
    <property type="component" value="Chromosome 11"/>
</dbReference>
<dbReference type="Pfam" id="PF01151">
    <property type="entry name" value="ELO"/>
    <property type="match status" value="1"/>
</dbReference>
<sequence>MDRLVRFFDSFSKKDSTTEKWLMITSLLPVVLSSLLYLIAVLIVLPAYMKDRKPFQGRKMIIIYNTVQVWLNIWIFFGLLPNVSDSFRCYPDGVKHPPKNNIKAFSYYFHLTKYLDFLDTIIFIVRKKYSQVTLLHLYHHSTMPLTTWFCVRYGPDGRVSLHALLNSFVHVFTYLYYLASILGPQVRRFLWWKKYITLLQMAQFVVITIHSIQSALYGCNVSLVLSLLTGMQSLIYMILFIDFYKKAYGTHKSAKETIGDFEVHKKNE</sequence>
<dbReference type="GO" id="GO:0005789">
    <property type="term" value="C:endoplasmic reticulum membrane"/>
    <property type="evidence" value="ECO:0007669"/>
    <property type="project" value="TreeGrafter"/>
</dbReference>
<feature type="transmembrane region" description="Helical" evidence="10">
    <location>
        <begin position="223"/>
        <end position="244"/>
    </location>
</feature>
<evidence type="ECO:0000256" key="1">
    <source>
        <dbReference type="ARBA" id="ARBA00004141"/>
    </source>
</evidence>
<feature type="transmembrane region" description="Helical" evidence="10">
    <location>
        <begin position="61"/>
        <end position="80"/>
    </location>
</feature>
<evidence type="ECO:0000256" key="7">
    <source>
        <dbReference type="ARBA" id="ARBA00023098"/>
    </source>
</evidence>
<organism evidence="11 12">
    <name type="scientific">Phyllotreta striolata</name>
    <name type="common">Striped flea beetle</name>
    <name type="synonym">Crioceris striolata</name>
    <dbReference type="NCBI Taxonomy" id="444603"/>
    <lineage>
        <taxon>Eukaryota</taxon>
        <taxon>Metazoa</taxon>
        <taxon>Ecdysozoa</taxon>
        <taxon>Arthropoda</taxon>
        <taxon>Hexapoda</taxon>
        <taxon>Insecta</taxon>
        <taxon>Pterygota</taxon>
        <taxon>Neoptera</taxon>
        <taxon>Endopterygota</taxon>
        <taxon>Coleoptera</taxon>
        <taxon>Polyphaga</taxon>
        <taxon>Cucujiformia</taxon>
        <taxon>Chrysomeloidea</taxon>
        <taxon>Chrysomelidae</taxon>
        <taxon>Galerucinae</taxon>
        <taxon>Alticini</taxon>
        <taxon>Phyllotreta</taxon>
    </lineage>
</organism>
<evidence type="ECO:0000313" key="12">
    <source>
        <dbReference type="Proteomes" id="UP001153712"/>
    </source>
</evidence>
<dbReference type="GO" id="GO:0034625">
    <property type="term" value="P:fatty acid elongation, monounsaturated fatty acid"/>
    <property type="evidence" value="ECO:0007669"/>
    <property type="project" value="TreeGrafter"/>
</dbReference>
<feature type="transmembrane region" description="Helical" evidence="10">
    <location>
        <begin position="195"/>
        <end position="217"/>
    </location>
</feature>
<accession>A0A9N9XNG9</accession>